<evidence type="ECO:0000313" key="3">
    <source>
        <dbReference type="Proteomes" id="UP000058074"/>
    </source>
</evidence>
<dbReference type="RefSeq" id="WP_054589565.1">
    <property type="nucleotide sequence ID" value="NZ_CP012700.1"/>
</dbReference>
<evidence type="ECO:0000313" key="2">
    <source>
        <dbReference type="EMBL" id="ALH82530.1"/>
    </source>
</evidence>
<sequence length="307" mass="34896">MNEATRPRPLKEAARITQMLDIVLGADRFDKAPVDVIGLALEYSRQVAPDSPIHEVVAREMPGCVGALVYGEARPRQWAIMYHVDQSDGRRSFTVGHEFAHYILHRQLIEQDGNFDGGIYCDENAVDRRGGSGIEQEADEFTAALLMPLHDFRKQQPATAKADFDTLSRLAKRYGVSLTAAILRWLEYTETPAMMVVSNEGFAHWAKPSRAALKSGRFIRTRNTVYELPSQAFAARRDYSDNALRGMTQQAGVWFPEPVHEMCFRSDKYDLEITVLQFETDGPRLQAEEEEVDVFDHFKLSDQRPVW</sequence>
<dbReference type="KEGG" id="smag:AN936_19845"/>
<dbReference type="InterPro" id="IPR052345">
    <property type="entry name" value="Rad_response_metalloprotease"/>
</dbReference>
<dbReference type="OrthoDB" id="9794834at2"/>
<dbReference type="CDD" id="cd00118">
    <property type="entry name" value="LysM"/>
    <property type="match status" value="1"/>
</dbReference>
<dbReference type="InterPro" id="IPR018392">
    <property type="entry name" value="LysM"/>
</dbReference>
<dbReference type="Pfam" id="PF06114">
    <property type="entry name" value="Peptidase_M78"/>
    <property type="match status" value="1"/>
</dbReference>
<organism evidence="2 3">
    <name type="scientific">Sphingopyxis macrogoltabida</name>
    <name type="common">Sphingomonas macrogoltabidus</name>
    <dbReference type="NCBI Taxonomy" id="33050"/>
    <lineage>
        <taxon>Bacteria</taxon>
        <taxon>Pseudomonadati</taxon>
        <taxon>Pseudomonadota</taxon>
        <taxon>Alphaproteobacteria</taxon>
        <taxon>Sphingomonadales</taxon>
        <taxon>Sphingomonadaceae</taxon>
        <taxon>Sphingopyxis</taxon>
    </lineage>
</organism>
<protein>
    <recommendedName>
        <fullName evidence="1">IrrE N-terminal-like domain-containing protein</fullName>
    </recommendedName>
</protein>
<feature type="domain" description="IrrE N-terminal-like" evidence="1">
    <location>
        <begin position="75"/>
        <end position="185"/>
    </location>
</feature>
<dbReference type="Gene3D" id="1.10.10.2910">
    <property type="match status" value="1"/>
</dbReference>
<proteinExistence type="predicted"/>
<gene>
    <name evidence="2" type="ORF">AN936_19845</name>
</gene>
<dbReference type="AlphaFoldDB" id="A0A0N9UAW1"/>
<dbReference type="PANTHER" id="PTHR43236">
    <property type="entry name" value="ANTITOXIN HIGA1"/>
    <property type="match status" value="1"/>
</dbReference>
<dbReference type="PANTHER" id="PTHR43236:SF2">
    <property type="entry name" value="BLL0069 PROTEIN"/>
    <property type="match status" value="1"/>
</dbReference>
<dbReference type="InterPro" id="IPR010359">
    <property type="entry name" value="IrrE_HExxH"/>
</dbReference>
<dbReference type="EMBL" id="CP012700">
    <property type="protein sequence ID" value="ALH82530.1"/>
    <property type="molecule type" value="Genomic_DNA"/>
</dbReference>
<name>A0A0N9UAW1_SPHMC</name>
<dbReference type="Proteomes" id="UP000058074">
    <property type="component" value="Chromosome"/>
</dbReference>
<evidence type="ECO:0000259" key="1">
    <source>
        <dbReference type="Pfam" id="PF06114"/>
    </source>
</evidence>
<reference evidence="2 3" key="1">
    <citation type="journal article" date="2015" name="Genome Announc.">
        <title>Complete Genome Sequence of Polypropylene Glycol- and Polyethylene Glycol-Degrading Sphingopyxis macrogoltabida Strain EY-1.</title>
        <authorList>
            <person name="Ohtsubo Y."/>
            <person name="Nagata Y."/>
            <person name="Numata M."/>
            <person name="Tsuchikane K."/>
            <person name="Hosoyama A."/>
            <person name="Yamazoe A."/>
            <person name="Tsuda M."/>
            <person name="Fujita N."/>
            <person name="Kawai F."/>
        </authorList>
    </citation>
    <scope>NUCLEOTIDE SEQUENCE [LARGE SCALE GENOMIC DNA]</scope>
    <source>
        <strain evidence="2 3">EY-1</strain>
    </source>
</reference>
<dbReference type="PATRIC" id="fig|33050.5.peg.4118"/>
<accession>A0A0N9UAW1</accession>